<dbReference type="PANTHER" id="PTHR42830:SF1">
    <property type="entry name" value="OSMOTICALLY INDUCIBLE FAMILY PROTEIN"/>
    <property type="match status" value="1"/>
</dbReference>
<dbReference type="EMBL" id="SJJZ01000002">
    <property type="protein sequence ID" value="TCC07163.1"/>
    <property type="molecule type" value="Genomic_DNA"/>
</dbReference>
<dbReference type="InterPro" id="IPR036102">
    <property type="entry name" value="OsmC/Ohrsf"/>
</dbReference>
<dbReference type="AlphaFoldDB" id="A0A4R0HAJ4"/>
<reference evidence="1 2" key="1">
    <citation type="submission" date="2019-02" db="EMBL/GenBank/DDBJ databases">
        <title>Kribbella capetownensis sp. nov. and Kribbella speibonae sp. nov., isolated from soil.</title>
        <authorList>
            <person name="Curtis S.M."/>
            <person name="Norton I."/>
            <person name="Everest G.J."/>
            <person name="Meyers P.R."/>
        </authorList>
    </citation>
    <scope>NUCLEOTIDE SEQUENCE [LARGE SCALE GENOMIC DNA]</scope>
    <source>
        <strain evidence="1 2">KCTC 29219</strain>
    </source>
</reference>
<dbReference type="SUPFAM" id="SSF82784">
    <property type="entry name" value="OsmC-like"/>
    <property type="match status" value="1"/>
</dbReference>
<dbReference type="Pfam" id="PF02566">
    <property type="entry name" value="OsmC"/>
    <property type="match status" value="1"/>
</dbReference>
<evidence type="ECO:0000313" key="1">
    <source>
        <dbReference type="EMBL" id="TCC07163.1"/>
    </source>
</evidence>
<accession>A0A4R0HAJ4</accession>
<organism evidence="1 2">
    <name type="scientific">Kribbella soli</name>
    <dbReference type="NCBI Taxonomy" id="1124743"/>
    <lineage>
        <taxon>Bacteria</taxon>
        <taxon>Bacillati</taxon>
        <taxon>Actinomycetota</taxon>
        <taxon>Actinomycetes</taxon>
        <taxon>Propionibacteriales</taxon>
        <taxon>Kribbellaceae</taxon>
        <taxon>Kribbella</taxon>
    </lineage>
</organism>
<keyword evidence="2" id="KW-1185">Reference proteome</keyword>
<dbReference type="Proteomes" id="UP000292346">
    <property type="component" value="Unassembled WGS sequence"/>
</dbReference>
<dbReference type="InterPro" id="IPR003718">
    <property type="entry name" value="OsmC/Ohr_fam"/>
</dbReference>
<dbReference type="NCBIfam" id="TIGR03562">
    <property type="entry name" value="osmo_induc_OsmC"/>
    <property type="match status" value="1"/>
</dbReference>
<sequence length="156" mass="16106">MTAVQRTAQVDWTGSIARGSGITSGGSGALRELPVTLASRFGESAGKTSPEELIAAAHAGCFAMALGSVLAGYGTPPEFLRVVATVTLETSGVPTIVSSRLDVHAVADQVDAASLERAAQEAERGCPVSRALQGNVEIRVHAALDQPRRRPSEEVA</sequence>
<dbReference type="Gene3D" id="3.30.300.20">
    <property type="match status" value="1"/>
</dbReference>
<dbReference type="OrthoDB" id="9807532at2"/>
<comment type="caution">
    <text evidence="1">The sequence shown here is derived from an EMBL/GenBank/DDBJ whole genome shotgun (WGS) entry which is preliminary data.</text>
</comment>
<dbReference type="InterPro" id="IPR019904">
    <property type="entry name" value="Peroxiredoxin_OsmC"/>
</dbReference>
<dbReference type="RefSeq" id="WP_131337811.1">
    <property type="nucleotide sequence ID" value="NZ_SJJZ01000002.1"/>
</dbReference>
<gene>
    <name evidence="1" type="ORF">E0H45_14170</name>
</gene>
<dbReference type="InterPro" id="IPR015946">
    <property type="entry name" value="KH_dom-like_a/b"/>
</dbReference>
<protein>
    <submittedName>
        <fullName evidence="1">OsmC family peroxiredoxin</fullName>
    </submittedName>
</protein>
<dbReference type="InterPro" id="IPR052707">
    <property type="entry name" value="OsmC_Ohr_Peroxiredoxin"/>
</dbReference>
<dbReference type="PANTHER" id="PTHR42830">
    <property type="entry name" value="OSMOTICALLY INDUCIBLE FAMILY PROTEIN"/>
    <property type="match status" value="1"/>
</dbReference>
<dbReference type="GO" id="GO:0006979">
    <property type="term" value="P:response to oxidative stress"/>
    <property type="evidence" value="ECO:0007669"/>
    <property type="project" value="InterPro"/>
</dbReference>
<name>A0A4R0HAJ4_9ACTN</name>
<proteinExistence type="predicted"/>
<evidence type="ECO:0000313" key="2">
    <source>
        <dbReference type="Proteomes" id="UP000292346"/>
    </source>
</evidence>
<dbReference type="GO" id="GO:0004601">
    <property type="term" value="F:peroxidase activity"/>
    <property type="evidence" value="ECO:0007669"/>
    <property type="project" value="InterPro"/>
</dbReference>